<dbReference type="Proteomes" id="UP000606003">
    <property type="component" value="Unassembled WGS sequence"/>
</dbReference>
<dbReference type="Pfam" id="PF13361">
    <property type="entry name" value="UvrD_C"/>
    <property type="match status" value="1"/>
</dbReference>
<keyword evidence="1" id="KW-0547">Nucleotide-binding</keyword>
<evidence type="ECO:0000256" key="5">
    <source>
        <dbReference type="ARBA" id="ARBA00034923"/>
    </source>
</evidence>
<keyword evidence="2" id="KW-0378">Hydrolase</keyword>
<keyword evidence="9" id="KW-1185">Reference proteome</keyword>
<dbReference type="Gene3D" id="3.40.50.300">
    <property type="entry name" value="P-loop containing nucleotide triphosphate hydrolases"/>
    <property type="match status" value="3"/>
</dbReference>
<dbReference type="RefSeq" id="WP_190924309.1">
    <property type="nucleotide sequence ID" value="NZ_JACXAC010000003.1"/>
</dbReference>
<evidence type="ECO:0000259" key="6">
    <source>
        <dbReference type="Pfam" id="PF01443"/>
    </source>
</evidence>
<dbReference type="InterPro" id="IPR000212">
    <property type="entry name" value="DNA_helicase_UvrD/REP"/>
</dbReference>
<dbReference type="InterPro" id="IPR014017">
    <property type="entry name" value="DNA_helicase_UvrD-like_C"/>
</dbReference>
<feature type="domain" description="(+)RNA virus helicase C-terminal" evidence="6">
    <location>
        <begin position="31"/>
        <end position="143"/>
    </location>
</feature>
<name>A0ABR8JRJ0_9BACT</name>
<dbReference type="SUPFAM" id="SSF52540">
    <property type="entry name" value="P-loop containing nucleoside triphosphate hydrolases"/>
    <property type="match status" value="1"/>
</dbReference>
<evidence type="ECO:0000256" key="1">
    <source>
        <dbReference type="ARBA" id="ARBA00022741"/>
    </source>
</evidence>
<feature type="domain" description="UvrD-like helicase C-terminal" evidence="7">
    <location>
        <begin position="299"/>
        <end position="358"/>
    </location>
</feature>
<evidence type="ECO:0000313" key="8">
    <source>
        <dbReference type="EMBL" id="MBD2722584.1"/>
    </source>
</evidence>
<organism evidence="8 9">
    <name type="scientific">Hymenobacter armeniacus</name>
    <dbReference type="NCBI Taxonomy" id="2771358"/>
    <lineage>
        <taxon>Bacteria</taxon>
        <taxon>Pseudomonadati</taxon>
        <taxon>Bacteroidota</taxon>
        <taxon>Cytophagia</taxon>
        <taxon>Cytophagales</taxon>
        <taxon>Hymenobacteraceae</taxon>
        <taxon>Hymenobacter</taxon>
    </lineage>
</organism>
<evidence type="ECO:0000259" key="7">
    <source>
        <dbReference type="Pfam" id="PF13361"/>
    </source>
</evidence>
<dbReference type="EMBL" id="JACXAC010000003">
    <property type="protein sequence ID" value="MBD2722584.1"/>
    <property type="molecule type" value="Genomic_DNA"/>
</dbReference>
<dbReference type="PANTHER" id="PTHR11070">
    <property type="entry name" value="UVRD / RECB / PCRA DNA HELICASE FAMILY MEMBER"/>
    <property type="match status" value="1"/>
</dbReference>
<dbReference type="Pfam" id="PF01443">
    <property type="entry name" value="Viral_helicase1"/>
    <property type="match status" value="1"/>
</dbReference>
<keyword evidence="4" id="KW-0067">ATP-binding</keyword>
<accession>A0ABR8JRJ0</accession>
<keyword evidence="3" id="KW-0347">Helicase</keyword>
<protein>
    <recommendedName>
        <fullName evidence="5">DNA 3'-5' helicase II</fullName>
    </recommendedName>
</protein>
<comment type="caution">
    <text evidence="8">The sequence shown here is derived from an EMBL/GenBank/DDBJ whole genome shotgun (WGS) entry which is preliminary data.</text>
</comment>
<evidence type="ECO:0000256" key="4">
    <source>
        <dbReference type="ARBA" id="ARBA00022840"/>
    </source>
</evidence>
<dbReference type="InterPro" id="IPR027351">
    <property type="entry name" value="(+)RNA_virus_helicase_core_dom"/>
</dbReference>
<evidence type="ECO:0000256" key="3">
    <source>
        <dbReference type="ARBA" id="ARBA00022806"/>
    </source>
</evidence>
<sequence length="394" mass="43885">MKWMVQRTKLDSDQEELITRHIRGGSGNVWIKGHAGSGKSVLLVHGLRDKLVENKNLKVGVVLFTRALVDLIRTGLNELGVEKEFGIQVPVMTYYELQNTSQQFDLLFCDEVQDLPSSMITLLRNKAKRVIVAGDSQQSIYDRDPKTREPVVRPEEIGNLLGGQSHELPTIYRLTRSIIKMVSSLIGGTILGARRDATKLDVQVRLGYTNDVAREIKYVWRESSKRAQASESTVILLPFRENIAAFCNAILTLNGKPAWTVVPDRWGKNEDFAAMNRHLDAQGIKLEYIGNGVGTLDGAYTNHRVAVMTYHSSKGLDYENVYLPWVSAGLHLNGGGKDKTLFMVAMTRSRKNLVLTYCGTRSSMVDTLAGDCTMFEITDAPTATAQPQAATYDF</sequence>
<evidence type="ECO:0000313" key="9">
    <source>
        <dbReference type="Proteomes" id="UP000606003"/>
    </source>
</evidence>
<evidence type="ECO:0000256" key="2">
    <source>
        <dbReference type="ARBA" id="ARBA00022801"/>
    </source>
</evidence>
<dbReference type="InterPro" id="IPR027417">
    <property type="entry name" value="P-loop_NTPase"/>
</dbReference>
<proteinExistence type="predicted"/>
<reference evidence="8 9" key="1">
    <citation type="submission" date="2020-09" db="EMBL/GenBank/DDBJ databases">
        <authorList>
            <person name="Kim M.K."/>
        </authorList>
    </citation>
    <scope>NUCLEOTIDE SEQUENCE [LARGE SCALE GENOMIC DNA]</scope>
    <source>
        <strain evidence="8 9">BT189</strain>
    </source>
</reference>
<gene>
    <name evidence="8" type="ORF">IC234_10645</name>
</gene>
<dbReference type="PANTHER" id="PTHR11070:SF2">
    <property type="entry name" value="ATP-DEPENDENT DNA HELICASE SRS2"/>
    <property type="match status" value="1"/>
</dbReference>